<dbReference type="PROSITE" id="PS00041">
    <property type="entry name" value="HTH_ARAC_FAMILY_1"/>
    <property type="match status" value="1"/>
</dbReference>
<name>A0AA96LJ90_9BACL</name>
<dbReference type="PRINTS" id="PR00032">
    <property type="entry name" value="HTHARAC"/>
</dbReference>
<dbReference type="PANTHER" id="PTHR46796">
    <property type="entry name" value="HTH-TYPE TRANSCRIPTIONAL ACTIVATOR RHAS-RELATED"/>
    <property type="match status" value="1"/>
</dbReference>
<accession>A0AA96LJ90</accession>
<dbReference type="InterPro" id="IPR037923">
    <property type="entry name" value="HTH-like"/>
</dbReference>
<keyword evidence="1" id="KW-0805">Transcription regulation</keyword>
<evidence type="ECO:0000313" key="6">
    <source>
        <dbReference type="EMBL" id="WNQ13100.1"/>
    </source>
</evidence>
<dbReference type="Gene3D" id="1.10.10.60">
    <property type="entry name" value="Homeodomain-like"/>
    <property type="match status" value="1"/>
</dbReference>
<proteinExistence type="predicted"/>
<reference evidence="6 7" key="1">
    <citation type="submission" date="2022-02" db="EMBL/GenBank/DDBJ databases">
        <title>Paenibacillus sp. MBLB1776 Whole Genome Shotgun Sequencing.</title>
        <authorList>
            <person name="Hwang C.Y."/>
            <person name="Cho E.-S."/>
            <person name="Seo M.-J."/>
        </authorList>
    </citation>
    <scope>NUCLEOTIDE SEQUENCE [LARGE SCALE GENOMIC DNA]</scope>
    <source>
        <strain evidence="6 7">MBLB1776</strain>
    </source>
</reference>
<dbReference type="SUPFAM" id="SSF51215">
    <property type="entry name" value="Regulatory protein AraC"/>
    <property type="match status" value="1"/>
</dbReference>
<evidence type="ECO:0000256" key="2">
    <source>
        <dbReference type="ARBA" id="ARBA00023125"/>
    </source>
</evidence>
<keyword evidence="7" id="KW-1185">Reference proteome</keyword>
<evidence type="ECO:0000256" key="3">
    <source>
        <dbReference type="ARBA" id="ARBA00023159"/>
    </source>
</evidence>
<dbReference type="SMART" id="SM00342">
    <property type="entry name" value="HTH_ARAC"/>
    <property type="match status" value="1"/>
</dbReference>
<dbReference type="PANTHER" id="PTHR46796:SF6">
    <property type="entry name" value="ARAC SUBFAMILY"/>
    <property type="match status" value="1"/>
</dbReference>
<dbReference type="Proteomes" id="UP001305702">
    <property type="component" value="Chromosome"/>
</dbReference>
<feature type="domain" description="HTH araC/xylS-type" evidence="5">
    <location>
        <begin position="173"/>
        <end position="271"/>
    </location>
</feature>
<sequence length="275" mass="31317">MSHTEAVVYSVGCSRHTRLFVSGRTPAPTSTYLIRLQVNGSCQASVNGEVYTIRPGDLLLLKPGDDYLLRIDAETNESRDGIQIESTDYYLSCGGPWLEAWWSRARFRPCTRIAQDEGILSQWRRIIFEKRNIYERNEELTDYLLRALLLSLERLVRRAAEGNEARGGSYVPYRIKEYIEHHAIETLTLEQIARAAGVSVSSAAHLFKAAFGQSIMRYVVDIRLSLAAERMLQSGLKLEEIAEASGFVSYPYFCRSFRTRFGASPGEYRLRNQLQ</sequence>
<keyword evidence="4" id="KW-0804">Transcription</keyword>
<dbReference type="GO" id="GO:0003700">
    <property type="term" value="F:DNA-binding transcription factor activity"/>
    <property type="evidence" value="ECO:0007669"/>
    <property type="project" value="InterPro"/>
</dbReference>
<gene>
    <name evidence="6" type="ORF">MJA45_08780</name>
</gene>
<keyword evidence="2" id="KW-0238">DNA-binding</keyword>
<keyword evidence="3" id="KW-0010">Activator</keyword>
<organism evidence="6 7">
    <name type="scientific">Paenibacillus aurantius</name>
    <dbReference type="NCBI Taxonomy" id="2918900"/>
    <lineage>
        <taxon>Bacteria</taxon>
        <taxon>Bacillati</taxon>
        <taxon>Bacillota</taxon>
        <taxon>Bacilli</taxon>
        <taxon>Bacillales</taxon>
        <taxon>Paenibacillaceae</taxon>
        <taxon>Paenibacillus</taxon>
    </lineage>
</organism>
<evidence type="ECO:0000259" key="5">
    <source>
        <dbReference type="PROSITE" id="PS01124"/>
    </source>
</evidence>
<evidence type="ECO:0000313" key="7">
    <source>
        <dbReference type="Proteomes" id="UP001305702"/>
    </source>
</evidence>
<dbReference type="EMBL" id="CP130318">
    <property type="protein sequence ID" value="WNQ13100.1"/>
    <property type="molecule type" value="Genomic_DNA"/>
</dbReference>
<dbReference type="RefSeq" id="WP_315606880.1">
    <property type="nucleotide sequence ID" value="NZ_CP130318.1"/>
</dbReference>
<evidence type="ECO:0000256" key="4">
    <source>
        <dbReference type="ARBA" id="ARBA00023163"/>
    </source>
</evidence>
<dbReference type="InterPro" id="IPR009057">
    <property type="entry name" value="Homeodomain-like_sf"/>
</dbReference>
<dbReference type="GO" id="GO:0043565">
    <property type="term" value="F:sequence-specific DNA binding"/>
    <property type="evidence" value="ECO:0007669"/>
    <property type="project" value="InterPro"/>
</dbReference>
<dbReference type="InterPro" id="IPR020449">
    <property type="entry name" value="Tscrpt_reg_AraC-type_HTH"/>
</dbReference>
<dbReference type="Pfam" id="PF02311">
    <property type="entry name" value="AraC_binding"/>
    <property type="match status" value="1"/>
</dbReference>
<dbReference type="InterPro" id="IPR018062">
    <property type="entry name" value="HTH_AraC-typ_CS"/>
</dbReference>
<dbReference type="InterPro" id="IPR003313">
    <property type="entry name" value="AraC-bd"/>
</dbReference>
<dbReference type="InterPro" id="IPR018060">
    <property type="entry name" value="HTH_AraC"/>
</dbReference>
<dbReference type="PROSITE" id="PS01124">
    <property type="entry name" value="HTH_ARAC_FAMILY_2"/>
    <property type="match status" value="1"/>
</dbReference>
<evidence type="ECO:0000256" key="1">
    <source>
        <dbReference type="ARBA" id="ARBA00023015"/>
    </source>
</evidence>
<dbReference type="SUPFAM" id="SSF46689">
    <property type="entry name" value="Homeodomain-like"/>
    <property type="match status" value="2"/>
</dbReference>
<protein>
    <submittedName>
        <fullName evidence="6">AraC family transcriptional regulator</fullName>
    </submittedName>
</protein>
<dbReference type="AlphaFoldDB" id="A0AA96LJ90"/>
<dbReference type="Pfam" id="PF12833">
    <property type="entry name" value="HTH_18"/>
    <property type="match status" value="1"/>
</dbReference>
<dbReference type="InterPro" id="IPR050204">
    <property type="entry name" value="AraC_XylS_family_regulators"/>
</dbReference>
<dbReference type="KEGG" id="paun:MJA45_08780"/>